<dbReference type="RefSeq" id="WP_375734401.1">
    <property type="nucleotide sequence ID" value="NZ_JBCGDC010000032.1"/>
</dbReference>
<evidence type="ECO:0000313" key="3">
    <source>
        <dbReference type="Proteomes" id="UP001582793"/>
    </source>
</evidence>
<keyword evidence="3" id="KW-1185">Reference proteome</keyword>
<accession>A0ABV5CQA3</accession>
<dbReference type="EMBL" id="JBCGDC010000032">
    <property type="protein sequence ID" value="MFB6394183.1"/>
    <property type="molecule type" value="Genomic_DNA"/>
</dbReference>
<feature type="region of interest" description="Disordered" evidence="1">
    <location>
        <begin position="1"/>
        <end position="45"/>
    </location>
</feature>
<sequence length="45" mass="4800">MSLMRHAAGRRGWGTHRPAGPVPDAVREGTTYVARHTPPPARAGP</sequence>
<proteinExistence type="predicted"/>
<evidence type="ECO:0000256" key="1">
    <source>
        <dbReference type="SAM" id="MobiDB-lite"/>
    </source>
</evidence>
<gene>
    <name evidence="2" type="ORF">AAFH96_13850</name>
</gene>
<comment type="caution">
    <text evidence="2">The sequence shown here is derived from an EMBL/GenBank/DDBJ whole genome shotgun (WGS) entry which is preliminary data.</text>
</comment>
<evidence type="ECO:0000313" key="2">
    <source>
        <dbReference type="EMBL" id="MFB6394183.1"/>
    </source>
</evidence>
<name>A0ABV5CQA3_9ACTN</name>
<dbReference type="Proteomes" id="UP001582793">
    <property type="component" value="Unassembled WGS sequence"/>
</dbReference>
<reference evidence="2 3" key="1">
    <citation type="submission" date="2024-04" db="EMBL/GenBank/DDBJ databases">
        <title>Polymorphospora sp. isolated from Baiyangdian Lake in Xiong'an New Area.</title>
        <authorList>
            <person name="Zhang X."/>
            <person name="Liu J."/>
        </authorList>
    </citation>
    <scope>NUCLEOTIDE SEQUENCE [LARGE SCALE GENOMIC DNA]</scope>
    <source>
        <strain evidence="2 3">2-325</strain>
    </source>
</reference>
<organism evidence="2 3">
    <name type="scientific">Polymorphospora lycopeni</name>
    <dbReference type="NCBI Taxonomy" id="3140240"/>
    <lineage>
        <taxon>Bacteria</taxon>
        <taxon>Bacillati</taxon>
        <taxon>Actinomycetota</taxon>
        <taxon>Actinomycetes</taxon>
        <taxon>Micromonosporales</taxon>
        <taxon>Micromonosporaceae</taxon>
        <taxon>Polymorphospora</taxon>
    </lineage>
</organism>
<protein>
    <submittedName>
        <fullName evidence="2">Uncharacterized protein</fullName>
    </submittedName>
</protein>